<dbReference type="EMBL" id="FXAN01000043">
    <property type="protein sequence ID" value="SMF99691.1"/>
    <property type="molecule type" value="Genomic_DNA"/>
</dbReference>
<evidence type="ECO:0000256" key="1">
    <source>
        <dbReference type="ARBA" id="ARBA00022475"/>
    </source>
</evidence>
<dbReference type="PANTHER" id="PTHR42855:SF1">
    <property type="entry name" value="ABC TRANSPORTER DOMAIN-CONTAINING PROTEIN"/>
    <property type="match status" value="1"/>
</dbReference>
<keyword evidence="6 13" id="KW-0227">DNA damage</keyword>
<dbReference type="GO" id="GO:0006281">
    <property type="term" value="P:DNA repair"/>
    <property type="evidence" value="ECO:0007669"/>
    <property type="project" value="UniProtKB-KW"/>
</dbReference>
<evidence type="ECO:0000256" key="13">
    <source>
        <dbReference type="HAMAP-Rule" id="MF_00848"/>
    </source>
</evidence>
<dbReference type="FunFam" id="3.40.50.300:FF:000309">
    <property type="entry name" value="ABC transporter ATP-binding protein"/>
    <property type="match status" value="1"/>
</dbReference>
<evidence type="ECO:0000259" key="15">
    <source>
        <dbReference type="PROSITE" id="PS50893"/>
    </source>
</evidence>
<dbReference type="InterPro" id="IPR003593">
    <property type="entry name" value="AAA+_ATPase"/>
</dbReference>
<organism evidence="16 17">
    <name type="scientific">Burkholderia singularis</name>
    <dbReference type="NCBI Taxonomy" id="1503053"/>
    <lineage>
        <taxon>Bacteria</taxon>
        <taxon>Pseudomonadati</taxon>
        <taxon>Pseudomonadota</taxon>
        <taxon>Betaproteobacteria</taxon>
        <taxon>Burkholderiales</taxon>
        <taxon>Burkholderiaceae</taxon>
        <taxon>Burkholderia</taxon>
        <taxon>pseudomallei group</taxon>
    </lineage>
</organism>
<dbReference type="InterPro" id="IPR032781">
    <property type="entry name" value="ABC_tran_Xtn"/>
</dbReference>
<sequence>MTLRVGRPGNRATGQPGNRAFGHSGIRAHTGRAVGRGRREQVFPSPPPVNRPGRSDRKITGPARAGTAGRPAMSAARAAPGTMCVRFLFAVFPMSLYSITGAQLAFGHVALLDHADFSLEAGERVGLIGRNGAGKSSLLKIVAELAKPDDGLVTRQQGLVTVYVPQEPEFDAGQTVFDAVASGVAGARALLADYDAIAHRLAQTPEGAEHDALLARMNVLQSSLDAADAWNWRTRVATTLAQIGLDAALQVDALSGGMQKRVALARALVVQPDVLLLDEPTNHLDFDGIRWLEEWLVAQRAGLLFITHDRAFLDRVATRIVELDRGRLLSYPGNFSAYQTRKAQQLEVERIENEKFDKLLAQEEVWIRKGVEARRTRSVGRIARLEQMRRERAQRRAVQGNVRLDVAQGEKSGKIVAELTDVTKRFGERTVVERFSAAVMRGDKIGFVGPNGAGKTTLLKLILGELAPDEGVARTGANLQLAYFDQMRAQLDPEKSLADTISPGSDWVEIGGAKKHVMSYLGDFLFAPERARSPVKSLSGGERNRLLLARLFARPANVLVLDEPTNDLDIPTLELLEELLTDYDGTVLLVSHDRAFLDNVVTSVIAAEGGGRWREYVGGFTDWQVQRERAQRLADEQAAKHAAKEPAGAKDQKDQKDDAPKSAAGRNAQRTVKLSFNEQRELDALPDKIAALEAEQKAIGARLEDGAIFATDPQEGARLTERFAALDDALLEALERWEALEAKRKPL</sequence>
<feature type="domain" description="ABC transporter" evidence="15">
    <location>
        <begin position="417"/>
        <end position="634"/>
    </location>
</feature>
<proteinExistence type="inferred from homology"/>
<feature type="binding site" evidence="13">
    <location>
        <begin position="449"/>
        <end position="456"/>
    </location>
    <ligand>
        <name>ATP</name>
        <dbReference type="ChEBI" id="CHEBI:30616"/>
        <label>2</label>
    </ligand>
</feature>
<evidence type="ECO:0000256" key="7">
    <source>
        <dbReference type="ARBA" id="ARBA00022801"/>
    </source>
</evidence>
<comment type="subcellular location">
    <subcellularLocation>
        <location evidence="13">Cytoplasm</location>
    </subcellularLocation>
    <text evidence="13">Associates with ribosomes.</text>
</comment>
<evidence type="ECO:0000313" key="16">
    <source>
        <dbReference type="EMBL" id="SMF99691.1"/>
    </source>
</evidence>
<keyword evidence="9 13" id="KW-0238">DNA-binding</keyword>
<evidence type="ECO:0000256" key="8">
    <source>
        <dbReference type="ARBA" id="ARBA00022840"/>
    </source>
</evidence>
<keyword evidence="2 13" id="KW-0963">Cytoplasm</keyword>
<evidence type="ECO:0000256" key="9">
    <source>
        <dbReference type="ARBA" id="ARBA00023125"/>
    </source>
</evidence>
<keyword evidence="7 13" id="KW-0378">Hydrolase</keyword>
<comment type="similarity">
    <text evidence="12 13">Belongs to the ABC transporter superfamily. ABCF family. Uup subfamily.</text>
</comment>
<name>A0A238H307_9BURK</name>
<dbReference type="GO" id="GO:0005737">
    <property type="term" value="C:cytoplasm"/>
    <property type="evidence" value="ECO:0007669"/>
    <property type="project" value="UniProtKB-SubCell"/>
</dbReference>
<dbReference type="GO" id="GO:0003677">
    <property type="term" value="F:DNA binding"/>
    <property type="evidence" value="ECO:0007669"/>
    <property type="project" value="UniProtKB-UniRule"/>
</dbReference>
<dbReference type="HAMAP" id="MF_00848">
    <property type="entry name" value="Uup"/>
    <property type="match status" value="1"/>
</dbReference>
<evidence type="ECO:0000256" key="11">
    <source>
        <dbReference type="ARBA" id="ARBA00049360"/>
    </source>
</evidence>
<feature type="domain" description="ABC transporter" evidence="15">
    <location>
        <begin position="94"/>
        <end position="350"/>
    </location>
</feature>
<evidence type="ECO:0000313" key="17">
    <source>
        <dbReference type="Proteomes" id="UP000198460"/>
    </source>
</evidence>
<keyword evidence="4 13" id="KW-0677">Repeat</keyword>
<dbReference type="Pfam" id="PF00005">
    <property type="entry name" value="ABC_tran"/>
    <property type="match status" value="2"/>
</dbReference>
<dbReference type="GO" id="GO:0005524">
    <property type="term" value="F:ATP binding"/>
    <property type="evidence" value="ECO:0007669"/>
    <property type="project" value="UniProtKB-UniRule"/>
</dbReference>
<keyword evidence="1" id="KW-1003">Cell membrane</keyword>
<dbReference type="GO" id="GO:0043022">
    <property type="term" value="F:ribosome binding"/>
    <property type="evidence" value="ECO:0007669"/>
    <property type="project" value="UniProtKB-UniRule"/>
</dbReference>
<dbReference type="InterPro" id="IPR003439">
    <property type="entry name" value="ABC_transporter-like_ATP-bd"/>
</dbReference>
<dbReference type="PROSITE" id="PS00211">
    <property type="entry name" value="ABC_TRANSPORTER_1"/>
    <property type="match status" value="2"/>
</dbReference>
<evidence type="ECO:0000256" key="6">
    <source>
        <dbReference type="ARBA" id="ARBA00022763"/>
    </source>
</evidence>
<dbReference type="GO" id="GO:0016887">
    <property type="term" value="F:ATP hydrolysis activity"/>
    <property type="evidence" value="ECO:0007669"/>
    <property type="project" value="UniProtKB-UniRule"/>
</dbReference>
<accession>A0A238H307</accession>
<keyword evidence="8 13" id="KW-0067">ATP-binding</keyword>
<dbReference type="PROSITE" id="PS50893">
    <property type="entry name" value="ABC_TRANSPORTER_2"/>
    <property type="match status" value="2"/>
</dbReference>
<dbReference type="SUPFAM" id="SSF52540">
    <property type="entry name" value="P-loop containing nucleoside triphosphate hydrolases"/>
    <property type="match status" value="2"/>
</dbReference>
<evidence type="ECO:0000256" key="3">
    <source>
        <dbReference type="ARBA" id="ARBA00022519"/>
    </source>
</evidence>
<feature type="compositionally biased region" description="Basic and acidic residues" evidence="14">
    <location>
        <begin position="633"/>
        <end position="660"/>
    </location>
</feature>
<keyword evidence="5 13" id="KW-0547">Nucleotide-binding</keyword>
<evidence type="ECO:0000256" key="5">
    <source>
        <dbReference type="ARBA" id="ARBA00022741"/>
    </source>
</evidence>
<dbReference type="CDD" id="cd03221">
    <property type="entry name" value="ABCF_EF-3"/>
    <property type="match status" value="2"/>
</dbReference>
<feature type="region of interest" description="Disordered" evidence="14">
    <location>
        <begin position="633"/>
        <end position="670"/>
    </location>
</feature>
<protein>
    <recommendedName>
        <fullName evidence="13">ATP-binding protein Uup</fullName>
        <ecNumber evidence="13">3.6.1.-</ecNumber>
    </recommendedName>
</protein>
<comment type="function">
    <text evidence="13">Probably plays a role in ribosome assembly or function. May be involved in resolution of branched DNA intermediates that result from template switching in postreplication gaps. Binds DNA and has ATPase activity.</text>
</comment>
<evidence type="ECO:0000256" key="2">
    <source>
        <dbReference type="ARBA" id="ARBA00022490"/>
    </source>
</evidence>
<dbReference type="InterPro" id="IPR027417">
    <property type="entry name" value="P-loop_NTPase"/>
</dbReference>
<dbReference type="EC" id="3.6.1.-" evidence="13"/>
<keyword evidence="3" id="KW-0997">Cell inner membrane</keyword>
<dbReference type="Gene3D" id="3.40.50.300">
    <property type="entry name" value="P-loop containing nucleotide triphosphate hydrolases"/>
    <property type="match status" value="2"/>
</dbReference>
<gene>
    <name evidence="13" type="primary">uup</name>
    <name evidence="16" type="ORF">BSIN_2876</name>
</gene>
<dbReference type="InterPro" id="IPR043686">
    <property type="entry name" value="Uup"/>
</dbReference>
<dbReference type="Gene3D" id="1.10.287.380">
    <property type="entry name" value="Valyl-tRNA synthetase, C-terminal domain"/>
    <property type="match status" value="1"/>
</dbReference>
<dbReference type="InterPro" id="IPR037118">
    <property type="entry name" value="Val-tRNA_synth_C_sf"/>
</dbReference>
<dbReference type="InterPro" id="IPR017871">
    <property type="entry name" value="ABC_transporter-like_CS"/>
</dbReference>
<dbReference type="Proteomes" id="UP000198460">
    <property type="component" value="Unassembled WGS sequence"/>
</dbReference>
<feature type="compositionally biased region" description="Low complexity" evidence="14">
    <location>
        <begin position="60"/>
        <end position="72"/>
    </location>
</feature>
<dbReference type="InterPro" id="IPR051309">
    <property type="entry name" value="ABCF_ATPase"/>
</dbReference>
<evidence type="ECO:0000256" key="10">
    <source>
        <dbReference type="ARBA" id="ARBA00023204"/>
    </source>
</evidence>
<dbReference type="AlphaFoldDB" id="A0A238H307"/>
<dbReference type="FunFam" id="3.40.50.300:FF:000011">
    <property type="entry name" value="Putative ABC transporter ATP-binding component"/>
    <property type="match status" value="1"/>
</dbReference>
<evidence type="ECO:0000256" key="12">
    <source>
        <dbReference type="ARBA" id="ARBA00061478"/>
    </source>
</evidence>
<feature type="binding site" evidence="13">
    <location>
        <begin position="129"/>
        <end position="136"/>
    </location>
    <ligand>
        <name>ATP</name>
        <dbReference type="ChEBI" id="CHEBI:30616"/>
        <label>1</label>
    </ligand>
</feature>
<dbReference type="Pfam" id="PF12848">
    <property type="entry name" value="ABC_tran_Xtn"/>
    <property type="match status" value="1"/>
</dbReference>
<dbReference type="Pfam" id="PF16326">
    <property type="entry name" value="ABC_tran_CTD"/>
    <property type="match status" value="1"/>
</dbReference>
<feature type="region of interest" description="Disordered" evidence="14">
    <location>
        <begin position="1"/>
        <end position="72"/>
    </location>
</feature>
<evidence type="ECO:0000256" key="4">
    <source>
        <dbReference type="ARBA" id="ARBA00022737"/>
    </source>
</evidence>
<dbReference type="PANTHER" id="PTHR42855">
    <property type="entry name" value="ABC TRANSPORTER ATP-BINDING SUBUNIT"/>
    <property type="match status" value="1"/>
</dbReference>
<keyword evidence="3" id="KW-0472">Membrane</keyword>
<evidence type="ECO:0000256" key="14">
    <source>
        <dbReference type="SAM" id="MobiDB-lite"/>
    </source>
</evidence>
<dbReference type="InterPro" id="IPR032524">
    <property type="entry name" value="ABC_tran_C"/>
</dbReference>
<keyword evidence="10 13" id="KW-0234">DNA repair</keyword>
<reference evidence="16 17" key="1">
    <citation type="submission" date="2017-04" db="EMBL/GenBank/DDBJ databases">
        <authorList>
            <person name="Afonso C.L."/>
            <person name="Miller P.J."/>
            <person name="Scott M.A."/>
            <person name="Spackman E."/>
            <person name="Goraichik I."/>
            <person name="Dimitrov K.M."/>
            <person name="Suarez D.L."/>
            <person name="Swayne D.E."/>
        </authorList>
    </citation>
    <scope>NUCLEOTIDE SEQUENCE [LARGE SCALE GENOMIC DNA]</scope>
    <source>
        <strain evidence="16">LMG 28154</strain>
    </source>
</reference>
<comment type="catalytic activity">
    <reaction evidence="11 13">
        <text>ATP + H2O = ADP + phosphate + H(+)</text>
        <dbReference type="Rhea" id="RHEA:13065"/>
        <dbReference type="ChEBI" id="CHEBI:15377"/>
        <dbReference type="ChEBI" id="CHEBI:15378"/>
        <dbReference type="ChEBI" id="CHEBI:30616"/>
        <dbReference type="ChEBI" id="CHEBI:43474"/>
        <dbReference type="ChEBI" id="CHEBI:456216"/>
    </reaction>
</comment>
<dbReference type="SMART" id="SM00382">
    <property type="entry name" value="AAA"/>
    <property type="match status" value="2"/>
</dbReference>